<accession>A0A9D2H9I9</accession>
<dbReference type="Proteomes" id="UP000824223">
    <property type="component" value="Unassembled WGS sequence"/>
</dbReference>
<dbReference type="InterPro" id="IPR041965">
    <property type="entry name" value="TTRAP_sf"/>
</dbReference>
<dbReference type="Pfam" id="PF14203">
    <property type="entry name" value="TTRAP"/>
    <property type="match status" value="1"/>
</dbReference>
<dbReference type="Gene3D" id="1.10.10.1850">
    <property type="entry name" value="Sporulation protein-like"/>
    <property type="match status" value="1"/>
</dbReference>
<gene>
    <name evidence="1" type="ORF">H9798_03285</name>
</gene>
<dbReference type="EMBL" id="DXAK01000012">
    <property type="protein sequence ID" value="HJA06161.1"/>
    <property type="molecule type" value="Genomic_DNA"/>
</dbReference>
<name>A0A9D2H9I9_9FIRM</name>
<dbReference type="InterPro" id="IPR025468">
    <property type="entry name" value="TTRAP"/>
</dbReference>
<reference evidence="1" key="2">
    <citation type="submission" date="2021-04" db="EMBL/GenBank/DDBJ databases">
        <authorList>
            <person name="Gilroy R."/>
        </authorList>
    </citation>
    <scope>NUCLEOTIDE SEQUENCE</scope>
    <source>
        <strain evidence="1">ChiSjej2B20-11307</strain>
    </source>
</reference>
<proteinExistence type="predicted"/>
<reference evidence="1" key="1">
    <citation type="journal article" date="2021" name="PeerJ">
        <title>Extensive microbial diversity within the chicken gut microbiome revealed by metagenomics and culture.</title>
        <authorList>
            <person name="Gilroy R."/>
            <person name="Ravi A."/>
            <person name="Getino M."/>
            <person name="Pursley I."/>
            <person name="Horton D.L."/>
            <person name="Alikhan N.F."/>
            <person name="Baker D."/>
            <person name="Gharbi K."/>
            <person name="Hall N."/>
            <person name="Watson M."/>
            <person name="Adriaenssens E.M."/>
            <person name="Foster-Nyarko E."/>
            <person name="Jarju S."/>
            <person name="Secka A."/>
            <person name="Antonio M."/>
            <person name="Oren A."/>
            <person name="Chaudhuri R.R."/>
            <person name="La Ragione R."/>
            <person name="Hildebrand F."/>
            <person name="Pallen M.J."/>
        </authorList>
    </citation>
    <scope>NUCLEOTIDE SEQUENCE</scope>
    <source>
        <strain evidence="1">ChiSjej2B20-11307</strain>
    </source>
</reference>
<evidence type="ECO:0000313" key="2">
    <source>
        <dbReference type="Proteomes" id="UP000824223"/>
    </source>
</evidence>
<protein>
    <submittedName>
        <fullName evidence="1">Transposon-transfer assisting family protein</fullName>
    </submittedName>
</protein>
<dbReference type="AlphaFoldDB" id="A0A9D2H9I9"/>
<organism evidence="1 2">
    <name type="scientific">Candidatus Mediterraneibacter pullicola</name>
    <dbReference type="NCBI Taxonomy" id="2838682"/>
    <lineage>
        <taxon>Bacteria</taxon>
        <taxon>Bacillati</taxon>
        <taxon>Bacillota</taxon>
        <taxon>Clostridia</taxon>
        <taxon>Lachnospirales</taxon>
        <taxon>Lachnospiraceae</taxon>
        <taxon>Mediterraneibacter</taxon>
    </lineage>
</organism>
<comment type="caution">
    <text evidence="1">The sequence shown here is derived from an EMBL/GenBank/DDBJ whole genome shotgun (WGS) entry which is preliminary data.</text>
</comment>
<evidence type="ECO:0000313" key="1">
    <source>
        <dbReference type="EMBL" id="HJA06161.1"/>
    </source>
</evidence>
<sequence>MTQFTVEEMNLLSIYHEGNREQLRENMNAALPYMDADMRELAKRTLSKVDALTETEYVELAVYAADEA</sequence>